<dbReference type="InterPro" id="IPR012910">
    <property type="entry name" value="Plug_dom"/>
</dbReference>
<evidence type="ECO:0000313" key="17">
    <source>
        <dbReference type="Proteomes" id="UP000559860"/>
    </source>
</evidence>
<sequence length="789" mass="84450">MAHTFKKAGRATALLLVGSVVVPAFAEASHSLSPGVSTPAQVQKRAHLRKIVEASGASSAGNSAPVRMHRRGHRPAISEGSGILAAGAMAPAPDTQIMVTAQKRNERIQDVPLTIAVLSPEQLISSNRTTFKDYLLQVPGVSLEQGAPGRSIISIRGVSSTSGNPLVGFTIDDVPFGASTYLGLGNDLHPDLDPADLASIEVLQGPQGTLYGASSMGGLIKYVTRSPSLTQSSGHVELDGSAVAHGDAGFSFRTGYELPVIKNVAAIRVSGFYRREAGFIDDPSQGRTNVNDSRAYGGRISLVAHLTDRLKLHAGALYQGNESNATARVDTDVDLDPLTGPYQHRRLPGTDGYHSEVQFYNLALDQDFGFATLSSLTGYTHTDFFAPQDYTQQFGYFIPLLYEGSNVGVRFAERSRVRKISQELRLASNGNHSISYIAGLFYTYESTKLTQGVVPVDAVSGNAVPLDPALVATIPQTYAEYAAFVNLTYRFSRMFDIQAGGRISHNEQKFVETDTGMLGGAVLPGSSRGSPFTFSVSPRFHLDRGMMLYGRVSTGYRAGGPNTSPPPGIQAQFGADKTRNYEVGLKSEIPRAHLTANFSAYYIDWRNIQASMTDPTTGFSYYSNQGKANIKGGQVDFLYRPLAGLTIAGSTAYTDAEIAQNSTAGAAIYTLKGDPLPYVAKWSATGTFTYRWSLSSGVKPYVSASVAYTGARHTSFVATSDLPRLTLPSFTTVDLRMGADFSRFSLTVFAKNIGDERGYVGADAIQAAGPFALTLITPRTIGMSLSAKL</sequence>
<keyword evidence="3 11" id="KW-1134">Transmembrane beta strand</keyword>
<keyword evidence="8 12" id="KW-0798">TonB box</keyword>
<evidence type="ECO:0000256" key="12">
    <source>
        <dbReference type="RuleBase" id="RU003357"/>
    </source>
</evidence>
<keyword evidence="13" id="KW-0732">Signal</keyword>
<comment type="similarity">
    <text evidence="11 12">Belongs to the TonB-dependent receptor family.</text>
</comment>
<keyword evidence="6" id="KW-0408">Iron</keyword>
<accession>A0A7W4NZK2</accession>
<feature type="chain" id="PRO_5031195906" evidence="13">
    <location>
        <begin position="27"/>
        <end position="789"/>
    </location>
</feature>
<comment type="subcellular location">
    <subcellularLocation>
        <location evidence="1 11">Cell outer membrane</location>
        <topology evidence="1 11">Multi-pass membrane protein</topology>
    </subcellularLocation>
</comment>
<dbReference type="InterPro" id="IPR036942">
    <property type="entry name" value="Beta-barrel_TonB_sf"/>
</dbReference>
<dbReference type="Pfam" id="PF07715">
    <property type="entry name" value="Plug"/>
    <property type="match status" value="1"/>
</dbReference>
<keyword evidence="17" id="KW-1185">Reference proteome</keyword>
<dbReference type="RefSeq" id="WP_182987220.1">
    <property type="nucleotide sequence ID" value="NZ_JABEQD010000012.1"/>
</dbReference>
<keyword evidence="4" id="KW-0410">Iron transport</keyword>
<dbReference type="SUPFAM" id="SSF56935">
    <property type="entry name" value="Porins"/>
    <property type="match status" value="1"/>
</dbReference>
<evidence type="ECO:0000256" key="11">
    <source>
        <dbReference type="PROSITE-ProRule" id="PRU01360"/>
    </source>
</evidence>
<keyword evidence="5 11" id="KW-0812">Transmembrane</keyword>
<feature type="domain" description="TonB-dependent receptor-like beta-barrel" evidence="14">
    <location>
        <begin position="326"/>
        <end position="753"/>
    </location>
</feature>
<organism evidence="16 17">
    <name type="scientific">Gluconacetobacter aggeris</name>
    <dbReference type="NCBI Taxonomy" id="1286186"/>
    <lineage>
        <taxon>Bacteria</taxon>
        <taxon>Pseudomonadati</taxon>
        <taxon>Pseudomonadota</taxon>
        <taxon>Alphaproteobacteria</taxon>
        <taxon>Acetobacterales</taxon>
        <taxon>Acetobacteraceae</taxon>
        <taxon>Gluconacetobacter</taxon>
    </lineage>
</organism>
<evidence type="ECO:0000256" key="8">
    <source>
        <dbReference type="ARBA" id="ARBA00023077"/>
    </source>
</evidence>
<evidence type="ECO:0000256" key="7">
    <source>
        <dbReference type="ARBA" id="ARBA00023065"/>
    </source>
</evidence>
<dbReference type="GO" id="GO:0009279">
    <property type="term" value="C:cell outer membrane"/>
    <property type="evidence" value="ECO:0007669"/>
    <property type="project" value="UniProtKB-SubCell"/>
</dbReference>
<evidence type="ECO:0000256" key="5">
    <source>
        <dbReference type="ARBA" id="ARBA00022692"/>
    </source>
</evidence>
<evidence type="ECO:0000259" key="14">
    <source>
        <dbReference type="Pfam" id="PF00593"/>
    </source>
</evidence>
<keyword evidence="2 11" id="KW-0813">Transport</keyword>
<dbReference type="Proteomes" id="UP000559860">
    <property type="component" value="Unassembled WGS sequence"/>
</dbReference>
<name>A0A7W4NZK2_9PROT</name>
<dbReference type="PANTHER" id="PTHR32552:SF81">
    <property type="entry name" value="TONB-DEPENDENT OUTER MEMBRANE RECEPTOR"/>
    <property type="match status" value="1"/>
</dbReference>
<dbReference type="PROSITE" id="PS52016">
    <property type="entry name" value="TONB_DEPENDENT_REC_3"/>
    <property type="match status" value="1"/>
</dbReference>
<evidence type="ECO:0000256" key="13">
    <source>
        <dbReference type="SAM" id="SignalP"/>
    </source>
</evidence>
<feature type="signal peptide" evidence="13">
    <location>
        <begin position="1"/>
        <end position="26"/>
    </location>
</feature>
<evidence type="ECO:0000256" key="10">
    <source>
        <dbReference type="ARBA" id="ARBA00023237"/>
    </source>
</evidence>
<dbReference type="EMBL" id="JABEQD010000012">
    <property type="protein sequence ID" value="MBB2169723.1"/>
    <property type="molecule type" value="Genomic_DNA"/>
</dbReference>
<evidence type="ECO:0000256" key="9">
    <source>
        <dbReference type="ARBA" id="ARBA00023136"/>
    </source>
</evidence>
<feature type="domain" description="TonB-dependent receptor plug" evidence="15">
    <location>
        <begin position="108"/>
        <end position="218"/>
    </location>
</feature>
<dbReference type="GO" id="GO:0006826">
    <property type="term" value="P:iron ion transport"/>
    <property type="evidence" value="ECO:0007669"/>
    <property type="project" value="UniProtKB-KW"/>
</dbReference>
<evidence type="ECO:0000256" key="4">
    <source>
        <dbReference type="ARBA" id="ARBA00022496"/>
    </source>
</evidence>
<protein>
    <submittedName>
        <fullName evidence="16">TonB-dependent receptor</fullName>
    </submittedName>
</protein>
<evidence type="ECO:0000256" key="2">
    <source>
        <dbReference type="ARBA" id="ARBA00022448"/>
    </source>
</evidence>
<dbReference type="InterPro" id="IPR000531">
    <property type="entry name" value="Beta-barrel_TonB"/>
</dbReference>
<keyword evidence="16" id="KW-0675">Receptor</keyword>
<gene>
    <name evidence="16" type="ORF">HLH36_15435</name>
</gene>
<keyword evidence="9 11" id="KW-0472">Membrane</keyword>
<evidence type="ECO:0000256" key="6">
    <source>
        <dbReference type="ARBA" id="ARBA00023004"/>
    </source>
</evidence>
<comment type="caution">
    <text evidence="16">The sequence shown here is derived from an EMBL/GenBank/DDBJ whole genome shotgun (WGS) entry which is preliminary data.</text>
</comment>
<evidence type="ECO:0000256" key="1">
    <source>
        <dbReference type="ARBA" id="ARBA00004571"/>
    </source>
</evidence>
<dbReference type="PANTHER" id="PTHR32552">
    <property type="entry name" value="FERRICHROME IRON RECEPTOR-RELATED"/>
    <property type="match status" value="1"/>
</dbReference>
<dbReference type="Pfam" id="PF00593">
    <property type="entry name" value="TonB_dep_Rec_b-barrel"/>
    <property type="match status" value="1"/>
</dbReference>
<keyword evidence="7" id="KW-0406">Ion transport</keyword>
<dbReference type="Gene3D" id="2.40.170.20">
    <property type="entry name" value="TonB-dependent receptor, beta-barrel domain"/>
    <property type="match status" value="1"/>
</dbReference>
<proteinExistence type="inferred from homology"/>
<reference evidence="16 17" key="1">
    <citation type="submission" date="2020-04" db="EMBL/GenBank/DDBJ databases">
        <title>Description of novel Gluconacetobacter.</title>
        <authorList>
            <person name="Sombolestani A."/>
        </authorList>
    </citation>
    <scope>NUCLEOTIDE SEQUENCE [LARGE SCALE GENOMIC DNA]</scope>
    <source>
        <strain evidence="16 17">LMG 27801</strain>
    </source>
</reference>
<keyword evidence="10 11" id="KW-0998">Cell outer membrane</keyword>
<evidence type="ECO:0000256" key="3">
    <source>
        <dbReference type="ARBA" id="ARBA00022452"/>
    </source>
</evidence>
<dbReference type="AlphaFoldDB" id="A0A7W4NZK2"/>
<dbReference type="InterPro" id="IPR039426">
    <property type="entry name" value="TonB-dep_rcpt-like"/>
</dbReference>
<evidence type="ECO:0000259" key="15">
    <source>
        <dbReference type="Pfam" id="PF07715"/>
    </source>
</evidence>
<evidence type="ECO:0000313" key="16">
    <source>
        <dbReference type="EMBL" id="MBB2169723.1"/>
    </source>
</evidence>